<organism evidence="2 3">
    <name type="scientific">Peronospora matthiolae</name>
    <dbReference type="NCBI Taxonomy" id="2874970"/>
    <lineage>
        <taxon>Eukaryota</taxon>
        <taxon>Sar</taxon>
        <taxon>Stramenopiles</taxon>
        <taxon>Oomycota</taxon>
        <taxon>Peronosporomycetes</taxon>
        <taxon>Peronosporales</taxon>
        <taxon>Peronosporaceae</taxon>
        <taxon>Peronospora</taxon>
    </lineage>
</organism>
<protein>
    <submittedName>
        <fullName evidence="2">Uncharacterized protein</fullName>
    </submittedName>
</protein>
<keyword evidence="1" id="KW-0472">Membrane</keyword>
<accession>A0AAV1UHS1</accession>
<proteinExistence type="predicted"/>
<name>A0AAV1UHS1_9STRA</name>
<dbReference type="EMBL" id="CAKLBY020000193">
    <property type="protein sequence ID" value="CAK7933233.1"/>
    <property type="molecule type" value="Genomic_DNA"/>
</dbReference>
<reference evidence="2" key="1">
    <citation type="submission" date="2024-01" db="EMBL/GenBank/DDBJ databases">
        <authorList>
            <person name="Webb A."/>
        </authorList>
    </citation>
    <scope>NUCLEOTIDE SEQUENCE</scope>
    <source>
        <strain evidence="2">Pm1</strain>
    </source>
</reference>
<comment type="caution">
    <text evidence="2">The sequence shown here is derived from an EMBL/GenBank/DDBJ whole genome shotgun (WGS) entry which is preliminary data.</text>
</comment>
<evidence type="ECO:0000313" key="3">
    <source>
        <dbReference type="Proteomes" id="UP001162060"/>
    </source>
</evidence>
<sequence length="142" mass="15548">MASNSLIFVFALVKNVVDLFVRSLLSSPRFEPVAITVAATVIVLTSFVFIHKAAEKSIRHFLSSKPEPPHDKAAGVITAVITMITEMERMLHSAWILKSAVSGAIEVVHRNSFNDMLCNPRQLTSSRLSSQMLGTSIPLVQS</sequence>
<feature type="transmembrane region" description="Helical" evidence="1">
    <location>
        <begin position="32"/>
        <end position="50"/>
    </location>
</feature>
<dbReference type="Proteomes" id="UP001162060">
    <property type="component" value="Unassembled WGS sequence"/>
</dbReference>
<evidence type="ECO:0000256" key="1">
    <source>
        <dbReference type="SAM" id="Phobius"/>
    </source>
</evidence>
<gene>
    <name evidence="2" type="ORF">PM001_LOCUS18383</name>
</gene>
<evidence type="ECO:0000313" key="2">
    <source>
        <dbReference type="EMBL" id="CAK7933233.1"/>
    </source>
</evidence>
<keyword evidence="1" id="KW-1133">Transmembrane helix</keyword>
<keyword evidence="1" id="KW-0812">Transmembrane</keyword>
<dbReference type="AlphaFoldDB" id="A0AAV1UHS1"/>